<dbReference type="SMART" id="SM00184">
    <property type="entry name" value="RING"/>
    <property type="match status" value="1"/>
</dbReference>
<evidence type="ECO:0000313" key="6">
    <source>
        <dbReference type="EMBL" id="MCL7046366.1"/>
    </source>
</evidence>
<dbReference type="InterPro" id="IPR051834">
    <property type="entry name" value="RING_finger_E3_ligase"/>
</dbReference>
<name>A0AA42B104_PAPNU</name>
<dbReference type="InterPro" id="IPR001841">
    <property type="entry name" value="Znf_RING"/>
</dbReference>
<evidence type="ECO:0000256" key="4">
    <source>
        <dbReference type="PROSITE-ProRule" id="PRU00175"/>
    </source>
</evidence>
<organism evidence="6 7">
    <name type="scientific">Papaver nudicaule</name>
    <name type="common">Iceland poppy</name>
    <dbReference type="NCBI Taxonomy" id="74823"/>
    <lineage>
        <taxon>Eukaryota</taxon>
        <taxon>Viridiplantae</taxon>
        <taxon>Streptophyta</taxon>
        <taxon>Embryophyta</taxon>
        <taxon>Tracheophyta</taxon>
        <taxon>Spermatophyta</taxon>
        <taxon>Magnoliopsida</taxon>
        <taxon>Ranunculales</taxon>
        <taxon>Papaveraceae</taxon>
        <taxon>Papaveroideae</taxon>
        <taxon>Papaver</taxon>
    </lineage>
</organism>
<gene>
    <name evidence="6" type="ORF">MKW94_004157</name>
</gene>
<evidence type="ECO:0000256" key="2">
    <source>
        <dbReference type="ARBA" id="ARBA00022771"/>
    </source>
</evidence>
<dbReference type="PANTHER" id="PTHR45931">
    <property type="entry name" value="SI:CH211-59O9.10"/>
    <property type="match status" value="1"/>
</dbReference>
<keyword evidence="3" id="KW-0862">Zinc</keyword>
<dbReference type="EMBL" id="JAJJMA010280391">
    <property type="protein sequence ID" value="MCL7046366.1"/>
    <property type="molecule type" value="Genomic_DNA"/>
</dbReference>
<dbReference type="PROSITE" id="PS50089">
    <property type="entry name" value="ZF_RING_2"/>
    <property type="match status" value="1"/>
</dbReference>
<dbReference type="GO" id="GO:0005634">
    <property type="term" value="C:nucleus"/>
    <property type="evidence" value="ECO:0007669"/>
    <property type="project" value="TreeGrafter"/>
</dbReference>
<protein>
    <recommendedName>
        <fullName evidence="5">RING-type domain-containing protein</fullName>
    </recommendedName>
</protein>
<dbReference type="InterPro" id="IPR013083">
    <property type="entry name" value="Znf_RING/FYVE/PHD"/>
</dbReference>
<dbReference type="Proteomes" id="UP001177140">
    <property type="component" value="Unassembled WGS sequence"/>
</dbReference>
<dbReference type="Gene3D" id="3.30.40.10">
    <property type="entry name" value="Zinc/RING finger domain, C3HC4 (zinc finger)"/>
    <property type="match status" value="1"/>
</dbReference>
<dbReference type="AlphaFoldDB" id="A0AA42B104"/>
<keyword evidence="2 4" id="KW-0863">Zinc-finger</keyword>
<sequence>MASTLFVSWNIIKLGYLRNPSPEQSDRGLIQIDVEFREQDSCHTVTLRKDDTIENLCLRSATKNLVCGMLSRLEVPADGSMEEEISSSVVATAERAASSKKPFLVYAKFEVNEVSNGDVSDEESSSDNMAMDTGVTLSIDASEKQGVGASRSAIDGLKREAYSYESGGHDEPTADTNTCVICLEKFEAGKVVTHMPCSHIFHEYCLVPWLQDNHSCPLCRFEIQSCS</sequence>
<comment type="caution">
    <text evidence="6">The sequence shown here is derived from an EMBL/GenBank/DDBJ whole genome shotgun (WGS) entry which is preliminary data.</text>
</comment>
<dbReference type="GO" id="GO:0006511">
    <property type="term" value="P:ubiquitin-dependent protein catabolic process"/>
    <property type="evidence" value="ECO:0007669"/>
    <property type="project" value="TreeGrafter"/>
</dbReference>
<evidence type="ECO:0000256" key="1">
    <source>
        <dbReference type="ARBA" id="ARBA00022723"/>
    </source>
</evidence>
<dbReference type="CDD" id="cd16454">
    <property type="entry name" value="RING-H2_PA-TM-RING"/>
    <property type="match status" value="1"/>
</dbReference>
<proteinExistence type="predicted"/>
<dbReference type="SUPFAM" id="SSF57850">
    <property type="entry name" value="RING/U-box"/>
    <property type="match status" value="1"/>
</dbReference>
<evidence type="ECO:0000256" key="3">
    <source>
        <dbReference type="ARBA" id="ARBA00022833"/>
    </source>
</evidence>
<dbReference type="GO" id="GO:0008270">
    <property type="term" value="F:zinc ion binding"/>
    <property type="evidence" value="ECO:0007669"/>
    <property type="project" value="UniProtKB-KW"/>
</dbReference>
<dbReference type="PANTHER" id="PTHR45931:SF16">
    <property type="entry name" value="RING_U-BOX SUPERFAMILY PROTEIN"/>
    <property type="match status" value="1"/>
</dbReference>
<accession>A0AA42B104</accession>
<evidence type="ECO:0000259" key="5">
    <source>
        <dbReference type="PROSITE" id="PS50089"/>
    </source>
</evidence>
<evidence type="ECO:0000313" key="7">
    <source>
        <dbReference type="Proteomes" id="UP001177140"/>
    </source>
</evidence>
<feature type="domain" description="RING-type" evidence="5">
    <location>
        <begin position="179"/>
        <end position="220"/>
    </location>
</feature>
<reference evidence="6" key="1">
    <citation type="submission" date="2022-03" db="EMBL/GenBank/DDBJ databases">
        <title>A functionally conserved STORR gene fusion in Papaver species that diverged 16.8 million years ago.</title>
        <authorList>
            <person name="Catania T."/>
        </authorList>
    </citation>
    <scope>NUCLEOTIDE SEQUENCE</scope>
    <source>
        <strain evidence="6">S-191538</strain>
    </source>
</reference>
<dbReference type="Pfam" id="PF13639">
    <property type="entry name" value="zf-RING_2"/>
    <property type="match status" value="1"/>
</dbReference>
<dbReference type="GO" id="GO:0061630">
    <property type="term" value="F:ubiquitin protein ligase activity"/>
    <property type="evidence" value="ECO:0007669"/>
    <property type="project" value="TreeGrafter"/>
</dbReference>
<keyword evidence="1" id="KW-0479">Metal-binding</keyword>
<keyword evidence="7" id="KW-1185">Reference proteome</keyword>